<name>Q08VX5_STIAD</name>
<reference evidence="1 2" key="1">
    <citation type="submission" date="2006-04" db="EMBL/GenBank/DDBJ databases">
        <authorList>
            <person name="Nierman W.C."/>
        </authorList>
    </citation>
    <scope>NUCLEOTIDE SEQUENCE [LARGE SCALE GENOMIC DNA]</scope>
    <source>
        <strain evidence="1 2">DW4/3-1</strain>
    </source>
</reference>
<proteinExistence type="predicted"/>
<dbReference type="EMBL" id="AAMD01000109">
    <property type="protein sequence ID" value="EAU64631.1"/>
    <property type="molecule type" value="Genomic_DNA"/>
</dbReference>
<evidence type="ECO:0000313" key="1">
    <source>
        <dbReference type="EMBL" id="EAU64631.1"/>
    </source>
</evidence>
<evidence type="ECO:0000313" key="2">
    <source>
        <dbReference type="Proteomes" id="UP000032702"/>
    </source>
</evidence>
<dbReference type="Proteomes" id="UP000032702">
    <property type="component" value="Unassembled WGS sequence"/>
</dbReference>
<dbReference type="AlphaFoldDB" id="Q08VX5"/>
<accession>Q08VX5</accession>
<gene>
    <name evidence="1" type="ORF">STIAU_5671</name>
</gene>
<comment type="caution">
    <text evidence="1">The sequence shown here is derived from an EMBL/GenBank/DDBJ whole genome shotgun (WGS) entry which is preliminary data.</text>
</comment>
<sequence length="645" mass="68108">MRAQRAPRGVGAEQGHEHRVGGHLPIHVQERGLLGRIAVVVAGAAAHEHQRLVLLEDAQQQLLLLVAEAVVNHEAHVLAWIQVALAHAQLLARALDGGAPGGDRVVGEAGAQADAHVEVAPERAEHHAAVVDAGVVQLAAGGGAHQAAALGQPLAHRAVEGHLIPLPRGVHHHQLGHDAPKLFEQVLRGCDWLLQGGSSRLHLHLRHGGPPKEWSRRLEAALRVCSVAGTGTLLEGLAATAHIHARNGPKLLLVALGIARVAGKARRLAGAPHALRRQVAFAALRHGRANPLRAAVDEVHADEDGPLELEAQGRMARRARGAVVVAVQHRVQLPALAVAGVARARGQHRLGFQLGAHLDFDRLAVGNVLPQVYTAPLDGDQVGAGLGVGGKLEAPGVAHRGGPAHVHRIERAAEQLVGGREGPELRVDAVPGGRADGLHVGLGGEERLHIDDGADGLDALRRSHDLRDQHAFAVLPPVIRRGRVEEGTVVLNARLVLAKDDIIVGRKPTHWVEPFARTILQGEPEADVRARRVGAILEGWRHGRHVHGEAVVVRRLGHLLHGDGVRGKGAQRPAQAQGLGAGIERQGLLPGLRAGVAQLQQRLLQVVGRPGAVLERRAVIRPLNGAEAAHEEVVAVLALVVLARV</sequence>
<protein>
    <submittedName>
        <fullName evidence="1">Uncharacterized protein</fullName>
    </submittedName>
</protein>
<organism evidence="1 2">
    <name type="scientific">Stigmatella aurantiaca (strain DW4/3-1)</name>
    <dbReference type="NCBI Taxonomy" id="378806"/>
    <lineage>
        <taxon>Bacteria</taxon>
        <taxon>Pseudomonadati</taxon>
        <taxon>Myxococcota</taxon>
        <taxon>Myxococcia</taxon>
        <taxon>Myxococcales</taxon>
        <taxon>Cystobacterineae</taxon>
        <taxon>Archangiaceae</taxon>
        <taxon>Stigmatella</taxon>
    </lineage>
</organism>